<evidence type="ECO:0000313" key="2">
    <source>
        <dbReference type="Proteomes" id="UP000325440"/>
    </source>
</evidence>
<proteinExistence type="predicted"/>
<gene>
    <name evidence="1" type="ORF">CINCED_3A012911</name>
</gene>
<keyword evidence="2" id="KW-1185">Reference proteome</keyword>
<evidence type="ECO:0000313" key="1">
    <source>
        <dbReference type="EMBL" id="VVC37025.1"/>
    </source>
</evidence>
<accession>A0A5E4MXH4</accession>
<protein>
    <recommendedName>
        <fullName evidence="3">DUF659 domain-containing protein</fullName>
    </recommendedName>
</protein>
<reference evidence="1 2" key="1">
    <citation type="submission" date="2019-08" db="EMBL/GenBank/DDBJ databases">
        <authorList>
            <person name="Alioto T."/>
            <person name="Alioto T."/>
            <person name="Gomez Garrido J."/>
        </authorList>
    </citation>
    <scope>NUCLEOTIDE SEQUENCE [LARGE SCALE GENOMIC DNA]</scope>
</reference>
<sequence length="135" mass="15148">MIKVAKIFFPKLVHIACMTHAVNSVLEKIRGNCIPPLTMKTWLNAALFYANNFEKFNNVIESLTGDVASVEKLKQLVQNNAVKCGLAFINLHLSELSMNLENFEESNSKLPKSMDIFRKLEDILTNIPGPNGNKN</sequence>
<dbReference type="EMBL" id="CABPRJ010001440">
    <property type="protein sequence ID" value="VVC37025.1"/>
    <property type="molecule type" value="Genomic_DNA"/>
</dbReference>
<dbReference type="Proteomes" id="UP000325440">
    <property type="component" value="Unassembled WGS sequence"/>
</dbReference>
<organism evidence="1 2">
    <name type="scientific">Cinara cedri</name>
    <dbReference type="NCBI Taxonomy" id="506608"/>
    <lineage>
        <taxon>Eukaryota</taxon>
        <taxon>Metazoa</taxon>
        <taxon>Ecdysozoa</taxon>
        <taxon>Arthropoda</taxon>
        <taxon>Hexapoda</taxon>
        <taxon>Insecta</taxon>
        <taxon>Pterygota</taxon>
        <taxon>Neoptera</taxon>
        <taxon>Paraneoptera</taxon>
        <taxon>Hemiptera</taxon>
        <taxon>Sternorrhyncha</taxon>
        <taxon>Aphidomorpha</taxon>
        <taxon>Aphidoidea</taxon>
        <taxon>Aphididae</taxon>
        <taxon>Lachninae</taxon>
        <taxon>Cinara</taxon>
    </lineage>
</organism>
<dbReference type="AlphaFoldDB" id="A0A5E4MXH4"/>
<name>A0A5E4MXH4_9HEMI</name>
<evidence type="ECO:0008006" key="3">
    <source>
        <dbReference type="Google" id="ProtNLM"/>
    </source>
</evidence>